<evidence type="ECO:0000313" key="10">
    <source>
        <dbReference type="Proteomes" id="UP000094236"/>
    </source>
</evidence>
<accession>A0A1E4TZS5</accession>
<keyword evidence="7 8" id="KW-0472">Membrane</keyword>
<comment type="subcellular location">
    <subcellularLocation>
        <location evidence="1">Mitochondrion inner membrane</location>
        <topology evidence="1">Multi-pass membrane protein</topology>
    </subcellularLocation>
</comment>
<dbReference type="Pfam" id="PF08602">
    <property type="entry name" value="Mgr1"/>
    <property type="match status" value="1"/>
</dbReference>
<dbReference type="EMBL" id="KV454012">
    <property type="protein sequence ID" value="ODV97255.1"/>
    <property type="molecule type" value="Genomic_DNA"/>
</dbReference>
<organism evidence="9 10">
    <name type="scientific">Pachysolen tannophilus NRRL Y-2460</name>
    <dbReference type="NCBI Taxonomy" id="669874"/>
    <lineage>
        <taxon>Eukaryota</taxon>
        <taxon>Fungi</taxon>
        <taxon>Dikarya</taxon>
        <taxon>Ascomycota</taxon>
        <taxon>Saccharomycotina</taxon>
        <taxon>Pichiomycetes</taxon>
        <taxon>Pachysolenaceae</taxon>
        <taxon>Pachysolen</taxon>
    </lineage>
</organism>
<dbReference type="STRING" id="669874.A0A1E4TZS5"/>
<dbReference type="Proteomes" id="UP000094236">
    <property type="component" value="Unassembled WGS sequence"/>
</dbReference>
<evidence type="ECO:0000256" key="6">
    <source>
        <dbReference type="ARBA" id="ARBA00023128"/>
    </source>
</evidence>
<dbReference type="AlphaFoldDB" id="A0A1E4TZS5"/>
<keyword evidence="4" id="KW-0999">Mitochondrion inner membrane</keyword>
<evidence type="ECO:0000256" key="8">
    <source>
        <dbReference type="SAM" id="Phobius"/>
    </source>
</evidence>
<name>A0A1E4TZS5_PACTA</name>
<feature type="transmembrane region" description="Helical" evidence="8">
    <location>
        <begin position="80"/>
        <end position="101"/>
    </location>
</feature>
<evidence type="ECO:0000256" key="5">
    <source>
        <dbReference type="ARBA" id="ARBA00022989"/>
    </source>
</evidence>
<evidence type="ECO:0000313" key="9">
    <source>
        <dbReference type="EMBL" id="ODV97255.1"/>
    </source>
</evidence>
<gene>
    <name evidence="9" type="ORF">PACTADRAFT_1826</name>
</gene>
<evidence type="ECO:0000256" key="1">
    <source>
        <dbReference type="ARBA" id="ARBA00004448"/>
    </source>
</evidence>
<evidence type="ECO:0000256" key="7">
    <source>
        <dbReference type="ARBA" id="ARBA00023136"/>
    </source>
</evidence>
<keyword evidence="5 8" id="KW-1133">Transmembrane helix</keyword>
<evidence type="ECO:0008006" key="11">
    <source>
        <dbReference type="Google" id="ProtNLM"/>
    </source>
</evidence>
<sequence>MGVYLPKGNESNDKDKTPIFYARPTVGLGFWGPLVPAPDNKTAILILSGVQFGLGLLMFKFARINWNTKNRYWTVRFRKYFGLASSIYFTGFSVLELLSHYNYNPYAEECRKARILAEAKGEQVSWWFGPKDYKPMDRKQFVNKLDQFIEKAETAKQLTISEIVLAVAFQNSLKAEIQKIQLNNKIDTLADKPELQLASTDLDTDEDLQFAWDNLFNPWEELWHEVDYSFRFIPRWKMVREAIESTTAQEE</sequence>
<evidence type="ECO:0000256" key="3">
    <source>
        <dbReference type="ARBA" id="ARBA00022692"/>
    </source>
</evidence>
<comment type="similarity">
    <text evidence="2">Belongs to the MGR1 family.</text>
</comment>
<keyword evidence="3 8" id="KW-0812">Transmembrane</keyword>
<keyword evidence="10" id="KW-1185">Reference proteome</keyword>
<dbReference type="InterPro" id="IPR013911">
    <property type="entry name" value="i-AAA_Mgr1"/>
</dbReference>
<dbReference type="OrthoDB" id="4087899at2759"/>
<feature type="transmembrane region" description="Helical" evidence="8">
    <location>
        <begin position="42"/>
        <end position="59"/>
    </location>
</feature>
<keyword evidence="6" id="KW-0496">Mitochondrion</keyword>
<evidence type="ECO:0000256" key="2">
    <source>
        <dbReference type="ARBA" id="ARBA00009782"/>
    </source>
</evidence>
<evidence type="ECO:0000256" key="4">
    <source>
        <dbReference type="ARBA" id="ARBA00022792"/>
    </source>
</evidence>
<protein>
    <recommendedName>
        <fullName evidence="11">Mitochondrial inner membrane i-AAA protease complex subunit MGR1</fullName>
    </recommendedName>
</protein>
<dbReference type="GO" id="GO:0005743">
    <property type="term" value="C:mitochondrial inner membrane"/>
    <property type="evidence" value="ECO:0007669"/>
    <property type="project" value="UniProtKB-SubCell"/>
</dbReference>
<reference evidence="10" key="1">
    <citation type="submission" date="2016-05" db="EMBL/GenBank/DDBJ databases">
        <title>Comparative genomics of biotechnologically important yeasts.</title>
        <authorList>
            <consortium name="DOE Joint Genome Institute"/>
            <person name="Riley R."/>
            <person name="Haridas S."/>
            <person name="Wolfe K.H."/>
            <person name="Lopes M.R."/>
            <person name="Hittinger C.T."/>
            <person name="Goker M."/>
            <person name="Salamov A."/>
            <person name="Wisecaver J."/>
            <person name="Long T.M."/>
            <person name="Aerts A.L."/>
            <person name="Barry K."/>
            <person name="Choi C."/>
            <person name="Clum A."/>
            <person name="Coughlan A.Y."/>
            <person name="Deshpande S."/>
            <person name="Douglass A.P."/>
            <person name="Hanson S.J."/>
            <person name="Klenk H.-P."/>
            <person name="Labutti K."/>
            <person name="Lapidus A."/>
            <person name="Lindquist E."/>
            <person name="Lipzen A."/>
            <person name="Meier-Kolthoff J.P."/>
            <person name="Ohm R.A."/>
            <person name="Otillar R.P."/>
            <person name="Pangilinan J."/>
            <person name="Peng Y."/>
            <person name="Rokas A."/>
            <person name="Rosa C.A."/>
            <person name="Scheuner C."/>
            <person name="Sibirny A.A."/>
            <person name="Slot J.C."/>
            <person name="Stielow J.B."/>
            <person name="Sun H."/>
            <person name="Kurtzman C.P."/>
            <person name="Blackwell M."/>
            <person name="Grigoriev I.V."/>
            <person name="Jeffries T.W."/>
        </authorList>
    </citation>
    <scope>NUCLEOTIDE SEQUENCE [LARGE SCALE GENOMIC DNA]</scope>
    <source>
        <strain evidence="10">NRRL Y-2460</strain>
    </source>
</reference>
<proteinExistence type="inferred from homology"/>